<feature type="domain" description="Halobacterial output" evidence="1">
    <location>
        <begin position="8"/>
        <end position="73"/>
    </location>
</feature>
<evidence type="ECO:0000313" key="2">
    <source>
        <dbReference type="EMBL" id="AEH39217.1"/>
    </source>
</evidence>
<name>F8DDW3_HALXS</name>
<protein>
    <recommendedName>
        <fullName evidence="1">Halobacterial output domain-containing protein</fullName>
    </recommendedName>
</protein>
<organism evidence="2 3">
    <name type="scientific">Halopiger xanaduensis (strain DSM 18323 / JCM 14033 / SH-6)</name>
    <dbReference type="NCBI Taxonomy" id="797210"/>
    <lineage>
        <taxon>Archaea</taxon>
        <taxon>Methanobacteriati</taxon>
        <taxon>Methanobacteriota</taxon>
        <taxon>Stenosarchaea group</taxon>
        <taxon>Halobacteria</taxon>
        <taxon>Halobacteriales</taxon>
        <taxon>Natrialbaceae</taxon>
        <taxon>Halopiger</taxon>
    </lineage>
</organism>
<dbReference type="GeneID" id="32176889"/>
<dbReference type="EMBL" id="CP002840">
    <property type="protein sequence ID" value="AEH39217.1"/>
    <property type="molecule type" value="Genomic_DNA"/>
</dbReference>
<dbReference type="KEGG" id="hxa:Halxa_0634"/>
<dbReference type="InterPro" id="IPR040624">
    <property type="entry name" value="HalOD1"/>
</dbReference>
<proteinExistence type="predicted"/>
<reference evidence="3" key="1">
    <citation type="journal article" date="2012" name="Stand. Genomic Sci.">
        <title>Complete genome sequence of Halopiger xanaduensis type strain (SH-6(T)).</title>
        <authorList>
            <person name="Anderson I."/>
            <person name="Tindall B.J."/>
            <person name="Rohde M."/>
            <person name="Lucas S."/>
            <person name="Han J."/>
            <person name="Lapidus A."/>
            <person name="Cheng J.F."/>
            <person name="Goodwin L."/>
            <person name="Pitluck S."/>
            <person name="Peters L."/>
            <person name="Pati A."/>
            <person name="Mikhailova N."/>
            <person name="Pagani I."/>
            <person name="Teshima H."/>
            <person name="Han C."/>
            <person name="Tapia R."/>
            <person name="Land M."/>
            <person name="Woyke T."/>
            <person name="Klenk H.P."/>
            <person name="Kyrpides N."/>
            <person name="Ivanova N."/>
        </authorList>
    </citation>
    <scope>NUCLEOTIDE SEQUENCE [LARGE SCALE GENOMIC DNA]</scope>
    <source>
        <strain evidence="3">DSM 18323 / JCM 14033 / SH-6</strain>
        <plasmid evidence="3">Plasmid pHALXA01</plasmid>
    </source>
</reference>
<dbReference type="Proteomes" id="UP000006794">
    <property type="component" value="Plasmid pHALXA01"/>
</dbReference>
<dbReference type="RefSeq" id="WP_013875945.1">
    <property type="nucleotide sequence ID" value="NC_015658.1"/>
</dbReference>
<dbReference type="HOGENOM" id="CLU_159738_4_3_2"/>
<dbReference type="Pfam" id="PF18545">
    <property type="entry name" value="HalOD1"/>
    <property type="match status" value="1"/>
</dbReference>
<keyword evidence="3" id="KW-1185">Reference proteome</keyword>
<gene>
    <name evidence="2" type="ordered locus">Halxa_0634</name>
</gene>
<accession>F8DDW3</accession>
<geneLocation type="plasmid" evidence="2 3">
    <name>pHALXA01</name>
</geneLocation>
<keyword evidence="2" id="KW-0614">Plasmid</keyword>
<evidence type="ECO:0000259" key="1">
    <source>
        <dbReference type="Pfam" id="PF18545"/>
    </source>
</evidence>
<dbReference type="OrthoDB" id="221929at2157"/>
<evidence type="ECO:0000313" key="3">
    <source>
        <dbReference type="Proteomes" id="UP000006794"/>
    </source>
</evidence>
<dbReference type="AlphaFoldDB" id="F8DDW3"/>
<sequence>MEYEIDTDESASIAVVRALAAYTEARPEELDPLYNVIDPEALANLIDESKVAVRVEFEYCGYDVAIDAEKVYVDENVE</sequence>